<sequence length="309" mass="34024">MASKHFQCTRCGRCCRASIPLGLAEALDHDESFLLALVFSMETWNLDDFAANRPVLPITHEDLFTTLAFRKDKLAMDASRDLVFRVGRAPSGTQRLATFVTVGAAALGDFHAGQARCPSLAPDDTCSIYDRRPLGCRVFPLDPLFPEMLQHVPLAGLETRLPCDFSPQAPEIWREGSLTDPEALALLARRQETIRRDSLFLPYYRVAAEAFRPMPTLPEILKSLGGNGRLDLPFAPALVYLTAAGAISPERAERCLERQTALARKAVEQALARKDKAERARTAVLRNCLSLMESFTGRIAQAADTAPKG</sequence>
<evidence type="ECO:0000313" key="1">
    <source>
        <dbReference type="EMBL" id="GFK93650.1"/>
    </source>
</evidence>
<evidence type="ECO:0008006" key="3">
    <source>
        <dbReference type="Google" id="ProtNLM"/>
    </source>
</evidence>
<reference evidence="1 2" key="1">
    <citation type="submission" date="2020-04" db="EMBL/GenBank/DDBJ databases">
        <authorList>
            <consortium name="Desulfovibrio sp. FSS-1 genome sequencing consortium"/>
            <person name="Shimoshige H."/>
            <person name="Kobayashi H."/>
            <person name="Maekawa T."/>
        </authorList>
    </citation>
    <scope>NUCLEOTIDE SEQUENCE [LARGE SCALE GENOMIC DNA]</scope>
    <source>
        <strain evidence="1 2">SIID29052-01</strain>
    </source>
</reference>
<gene>
    <name evidence="1" type="ORF">NNJEOMEG_01484</name>
</gene>
<protein>
    <recommendedName>
        <fullName evidence="3">Fe-S oxidoreductase</fullName>
    </recommendedName>
</protein>
<organism evidence="1 2">
    <name type="scientific">Fundidesulfovibrio magnetotacticus</name>
    <dbReference type="NCBI Taxonomy" id="2730080"/>
    <lineage>
        <taxon>Bacteria</taxon>
        <taxon>Pseudomonadati</taxon>
        <taxon>Thermodesulfobacteriota</taxon>
        <taxon>Desulfovibrionia</taxon>
        <taxon>Desulfovibrionales</taxon>
        <taxon>Desulfovibrionaceae</taxon>
        <taxon>Fundidesulfovibrio</taxon>
    </lineage>
</organism>
<dbReference type="Proteomes" id="UP000494245">
    <property type="component" value="Unassembled WGS sequence"/>
</dbReference>
<dbReference type="EMBL" id="BLTE01000005">
    <property type="protein sequence ID" value="GFK93650.1"/>
    <property type="molecule type" value="Genomic_DNA"/>
</dbReference>
<reference evidence="1 2" key="2">
    <citation type="submission" date="2020-05" db="EMBL/GenBank/DDBJ databases">
        <title>Draft genome sequence of Desulfovibrio sp. strainFSS-1.</title>
        <authorList>
            <person name="Shimoshige H."/>
            <person name="Kobayashi H."/>
            <person name="Maekawa T."/>
        </authorList>
    </citation>
    <scope>NUCLEOTIDE SEQUENCE [LARGE SCALE GENOMIC DNA]</scope>
    <source>
        <strain evidence="1 2">SIID29052-01</strain>
    </source>
</reference>
<proteinExistence type="predicted"/>
<accession>A0A6V8LRP8</accession>
<evidence type="ECO:0000313" key="2">
    <source>
        <dbReference type="Proteomes" id="UP000494245"/>
    </source>
</evidence>
<dbReference type="AlphaFoldDB" id="A0A6V8LRP8"/>
<comment type="caution">
    <text evidence="1">The sequence shown here is derived from an EMBL/GenBank/DDBJ whole genome shotgun (WGS) entry which is preliminary data.</text>
</comment>
<name>A0A6V8LRP8_9BACT</name>
<keyword evidence="2" id="KW-1185">Reference proteome</keyword>
<dbReference type="RefSeq" id="WP_173082891.1">
    <property type="nucleotide sequence ID" value="NZ_BLTE01000005.1"/>
</dbReference>